<dbReference type="Proteomes" id="UP000502508">
    <property type="component" value="Chromosome"/>
</dbReference>
<feature type="domain" description="Amidase" evidence="2">
    <location>
        <begin position="5"/>
        <end position="242"/>
    </location>
</feature>
<reference evidence="3 4" key="2">
    <citation type="submission" date="2020-03" db="EMBL/GenBank/DDBJ databases">
        <authorList>
            <person name="Ichikawa N."/>
            <person name="Kimura A."/>
            <person name="Kitahashi Y."/>
            <person name="Uohara A."/>
        </authorList>
    </citation>
    <scope>NUCLEOTIDE SEQUENCE [LARGE SCALE GENOMIC DNA]</scope>
    <source>
        <strain evidence="3 4">NBRC 107702</strain>
    </source>
</reference>
<proteinExistence type="inferred from homology"/>
<keyword evidence="4" id="KW-1185">Reference proteome</keyword>
<dbReference type="SUPFAM" id="SSF75304">
    <property type="entry name" value="Amidase signature (AS) enzymes"/>
    <property type="match status" value="1"/>
</dbReference>
<accession>A0A6F8XY52</accession>
<comment type="similarity">
    <text evidence="1">Belongs to the amidase family.</text>
</comment>
<organism evidence="3 4">
    <name type="scientific">Phytohabitans flavus</name>
    <dbReference type="NCBI Taxonomy" id="1076124"/>
    <lineage>
        <taxon>Bacteria</taxon>
        <taxon>Bacillati</taxon>
        <taxon>Actinomycetota</taxon>
        <taxon>Actinomycetes</taxon>
        <taxon>Micromonosporales</taxon>
        <taxon>Micromonosporaceae</taxon>
    </lineage>
</organism>
<evidence type="ECO:0000313" key="4">
    <source>
        <dbReference type="Proteomes" id="UP000502508"/>
    </source>
</evidence>
<evidence type="ECO:0000256" key="1">
    <source>
        <dbReference type="ARBA" id="ARBA00009199"/>
    </source>
</evidence>
<gene>
    <name evidence="3" type="ORF">Pflav_051940</name>
</gene>
<protein>
    <recommendedName>
        <fullName evidence="2">Amidase domain-containing protein</fullName>
    </recommendedName>
</protein>
<evidence type="ECO:0000259" key="2">
    <source>
        <dbReference type="Pfam" id="PF01425"/>
    </source>
</evidence>
<dbReference type="InterPro" id="IPR023631">
    <property type="entry name" value="Amidase_dom"/>
</dbReference>
<evidence type="ECO:0000313" key="3">
    <source>
        <dbReference type="EMBL" id="BCB78784.1"/>
    </source>
</evidence>
<dbReference type="PANTHER" id="PTHR11895:SF7">
    <property type="entry name" value="GLUTAMYL-TRNA(GLN) AMIDOTRANSFERASE SUBUNIT A, MITOCHONDRIAL"/>
    <property type="match status" value="1"/>
</dbReference>
<reference evidence="3 4" key="1">
    <citation type="submission" date="2020-03" db="EMBL/GenBank/DDBJ databases">
        <title>Whole genome shotgun sequence of Phytohabitans flavus NBRC 107702.</title>
        <authorList>
            <person name="Komaki H."/>
            <person name="Tamura T."/>
        </authorList>
    </citation>
    <scope>NUCLEOTIDE SEQUENCE [LARGE SCALE GENOMIC DNA]</scope>
    <source>
        <strain evidence="3 4">NBRC 107702</strain>
    </source>
</reference>
<dbReference type="GO" id="GO:0003824">
    <property type="term" value="F:catalytic activity"/>
    <property type="evidence" value="ECO:0007669"/>
    <property type="project" value="InterPro"/>
</dbReference>
<dbReference type="InterPro" id="IPR000120">
    <property type="entry name" value="Amidase"/>
</dbReference>
<dbReference type="InterPro" id="IPR036928">
    <property type="entry name" value="AS_sf"/>
</dbReference>
<dbReference type="Gene3D" id="3.90.1300.10">
    <property type="entry name" value="Amidase signature (AS) domain"/>
    <property type="match status" value="1"/>
</dbReference>
<dbReference type="AlphaFoldDB" id="A0A6F8XY52"/>
<name>A0A6F8XY52_9ACTN</name>
<dbReference type="RefSeq" id="WP_197938733.1">
    <property type="nucleotide sequence ID" value="NZ_AP022870.1"/>
</dbReference>
<dbReference type="EMBL" id="AP022870">
    <property type="protein sequence ID" value="BCB78784.1"/>
    <property type="molecule type" value="Genomic_DNA"/>
</dbReference>
<dbReference type="Pfam" id="PF01425">
    <property type="entry name" value="Amidase"/>
    <property type="match status" value="1"/>
</dbReference>
<dbReference type="KEGG" id="pfla:Pflav_051940"/>
<dbReference type="PANTHER" id="PTHR11895">
    <property type="entry name" value="TRANSAMIDASE"/>
    <property type="match status" value="1"/>
</dbReference>
<sequence length="266" mass="28307">MEFGLARTVRDAAHLLDAVSAPAVADKYFAPPPAGPYAEEVGAAPGRLRVAMTTAAWSGVPVDPQVAGVAETAGKVLELLGHEVTEASPAIDAEAVVEAAMLGLYGTGGAMLRAPRRPDPALMEALSRRVLAETEAATALDLLAAVDAQHRVTRPVGLFLNRYDLLLTPTLGQLPAPHGTLDYDDPDHTARSWLRRIFEYGPFTAAFNISGHPAISLPIGQSREGLPIGVQLVAGYGREDLLIRVAAQLEETVPWHTRLPPFHVAR</sequence>